<proteinExistence type="predicted"/>
<dbReference type="EMBL" id="CP071527">
    <property type="protein sequence ID" value="USQ13011.1"/>
    <property type="molecule type" value="Genomic_DNA"/>
</dbReference>
<evidence type="ECO:0000256" key="1">
    <source>
        <dbReference type="SAM" id="Coils"/>
    </source>
</evidence>
<feature type="coiled-coil region" evidence="1">
    <location>
        <begin position="71"/>
        <end position="105"/>
    </location>
</feature>
<dbReference type="Proteomes" id="UP001057474">
    <property type="component" value="Chromosome"/>
</dbReference>
<feature type="compositionally biased region" description="Low complexity" evidence="2">
    <location>
        <begin position="168"/>
        <end position="180"/>
    </location>
</feature>
<evidence type="ECO:0000313" key="5">
    <source>
        <dbReference type="Proteomes" id="UP001057474"/>
    </source>
</evidence>
<keyword evidence="5" id="KW-1185">Reference proteome</keyword>
<dbReference type="RefSeq" id="WP_252579223.1">
    <property type="nucleotide sequence ID" value="NZ_CP071527.1"/>
</dbReference>
<keyword evidence="3" id="KW-1133">Transmembrane helix</keyword>
<gene>
    <name evidence="4" type="ORF">J2N86_09880</name>
</gene>
<evidence type="ECO:0000313" key="4">
    <source>
        <dbReference type="EMBL" id="USQ13011.1"/>
    </source>
</evidence>
<keyword evidence="3" id="KW-0472">Membrane</keyword>
<accession>A0ABY4Y6C9</accession>
<reference evidence="4" key="1">
    <citation type="submission" date="2021-03" db="EMBL/GenBank/DDBJ databases">
        <title>Legionella lytica PCM 2298.</title>
        <authorList>
            <person name="Koper P."/>
        </authorList>
    </citation>
    <scope>NUCLEOTIDE SEQUENCE</scope>
    <source>
        <strain evidence="4">PCM 2298</strain>
    </source>
</reference>
<feature type="compositionally biased region" description="Polar residues" evidence="2">
    <location>
        <begin position="181"/>
        <end position="222"/>
    </location>
</feature>
<keyword evidence="3" id="KW-0812">Transmembrane</keyword>
<name>A0ABY4Y6C9_9GAMM</name>
<feature type="compositionally biased region" description="Basic and acidic residues" evidence="2">
    <location>
        <begin position="148"/>
        <end position="158"/>
    </location>
</feature>
<evidence type="ECO:0000256" key="2">
    <source>
        <dbReference type="SAM" id="MobiDB-lite"/>
    </source>
</evidence>
<organism evidence="4 5">
    <name type="scientific">Legionella lytica</name>
    <dbReference type="NCBI Taxonomy" id="96232"/>
    <lineage>
        <taxon>Bacteria</taxon>
        <taxon>Pseudomonadati</taxon>
        <taxon>Pseudomonadota</taxon>
        <taxon>Gammaproteobacteria</taxon>
        <taxon>Legionellales</taxon>
        <taxon>Legionellaceae</taxon>
        <taxon>Legionella</taxon>
    </lineage>
</organism>
<evidence type="ECO:0000256" key="3">
    <source>
        <dbReference type="SAM" id="Phobius"/>
    </source>
</evidence>
<keyword evidence="1" id="KW-0175">Coiled coil</keyword>
<protein>
    <submittedName>
        <fullName evidence="4">Uncharacterized protein</fullName>
    </submittedName>
</protein>
<feature type="region of interest" description="Disordered" evidence="2">
    <location>
        <begin position="148"/>
        <end position="222"/>
    </location>
</feature>
<sequence length="222" mass="24346">MKKKVSTIWTGSVISIGIVSLGTVVAVCIAPPLAIPFGAKLGASVLGLVGTAWAAGDTAVNHFSDCIGAEQNKEEDYIEELKRRLTSLEERCEKNTGDMQNVNQKFGEMEVRQNTLEIQHEKDKREQTARISLIREDVDSQSRKISTFERRMTSHTDKAPTVSSGAASSSTQTDQEQTDTIPENVSTLLSKHGLHSSNQSEFRPPSDASSASKRRNPTNLRM</sequence>
<feature type="transmembrane region" description="Helical" evidence="3">
    <location>
        <begin position="12"/>
        <end position="34"/>
    </location>
</feature>